<comment type="caution">
    <text evidence="10">The sequence shown here is derived from an EMBL/GenBank/DDBJ whole genome shotgun (WGS) entry which is preliminary data.</text>
</comment>
<name>A0ABP7HIB2_9ACTN</name>
<dbReference type="PRINTS" id="PR00359">
    <property type="entry name" value="BP450"/>
</dbReference>
<proteinExistence type="inferred from homology"/>
<keyword evidence="6 8" id="KW-0408">Iron</keyword>
<evidence type="ECO:0000256" key="9">
    <source>
        <dbReference type="SAM" id="MobiDB-lite"/>
    </source>
</evidence>
<feature type="region of interest" description="Disordered" evidence="9">
    <location>
        <begin position="45"/>
        <end position="74"/>
    </location>
</feature>
<evidence type="ECO:0000256" key="6">
    <source>
        <dbReference type="ARBA" id="ARBA00023004"/>
    </source>
</evidence>
<keyword evidence="11" id="KW-1185">Reference proteome</keyword>
<dbReference type="InterPro" id="IPR017972">
    <property type="entry name" value="Cyt_P450_CS"/>
</dbReference>
<evidence type="ECO:0000256" key="8">
    <source>
        <dbReference type="RuleBase" id="RU000461"/>
    </source>
</evidence>
<evidence type="ECO:0000256" key="4">
    <source>
        <dbReference type="ARBA" id="ARBA00022723"/>
    </source>
</evidence>
<evidence type="ECO:0000256" key="7">
    <source>
        <dbReference type="ARBA" id="ARBA00023033"/>
    </source>
</evidence>
<protein>
    <submittedName>
        <fullName evidence="10">Cytochrome P450</fullName>
    </submittedName>
</protein>
<evidence type="ECO:0000256" key="2">
    <source>
        <dbReference type="ARBA" id="ARBA00010617"/>
    </source>
</evidence>
<evidence type="ECO:0000313" key="11">
    <source>
        <dbReference type="Proteomes" id="UP001500888"/>
    </source>
</evidence>
<keyword evidence="7 8" id="KW-0503">Monooxygenase</keyword>
<evidence type="ECO:0000313" key="10">
    <source>
        <dbReference type="EMBL" id="GAA3789682.1"/>
    </source>
</evidence>
<comment type="cofactor">
    <cofactor evidence="1">
        <name>heme</name>
        <dbReference type="ChEBI" id="CHEBI:30413"/>
    </cofactor>
</comment>
<dbReference type="InterPro" id="IPR002397">
    <property type="entry name" value="Cyt_P450_B"/>
</dbReference>
<dbReference type="PRINTS" id="PR00385">
    <property type="entry name" value="P450"/>
</dbReference>
<reference evidence="11" key="1">
    <citation type="journal article" date="2019" name="Int. J. Syst. Evol. Microbiol.">
        <title>The Global Catalogue of Microorganisms (GCM) 10K type strain sequencing project: providing services to taxonomists for standard genome sequencing and annotation.</title>
        <authorList>
            <consortium name="The Broad Institute Genomics Platform"/>
            <consortium name="The Broad Institute Genome Sequencing Center for Infectious Disease"/>
            <person name="Wu L."/>
            <person name="Ma J."/>
        </authorList>
    </citation>
    <scope>NUCLEOTIDE SEQUENCE [LARGE SCALE GENOMIC DNA]</scope>
    <source>
        <strain evidence="11">JCM 16908</strain>
    </source>
</reference>
<keyword evidence="4 8" id="KW-0479">Metal-binding</keyword>
<dbReference type="SUPFAM" id="SSF48264">
    <property type="entry name" value="Cytochrome P450"/>
    <property type="match status" value="1"/>
</dbReference>
<keyword evidence="5 8" id="KW-0560">Oxidoreductase</keyword>
<keyword evidence="3 8" id="KW-0349">Heme</keyword>
<evidence type="ECO:0000256" key="1">
    <source>
        <dbReference type="ARBA" id="ARBA00001971"/>
    </source>
</evidence>
<dbReference type="Pfam" id="PF00067">
    <property type="entry name" value="p450"/>
    <property type="match status" value="1"/>
</dbReference>
<dbReference type="Gene3D" id="1.10.630.10">
    <property type="entry name" value="Cytochrome P450"/>
    <property type="match status" value="1"/>
</dbReference>
<dbReference type="EMBL" id="BAAAZR010000001">
    <property type="protein sequence ID" value="GAA3789682.1"/>
    <property type="molecule type" value="Genomic_DNA"/>
</dbReference>
<sequence>MAPLLRALQAKGSVHRVRTRAGDEAWLVTDYEEVRRLLNDDRLGMAHPDPDNAARASESALFGGRPPDNYETEHADRARFRRLLQPFFAPKRMRAFQPRVERMVTELLDGLAAGPVPADLHQALALPLPILVICELLGVPYEDRDRFRGWSQDAAALGDRQVSERGLAELWTYTRGLVERKRAQPADDVISGLCAAEDDALPVDEIAMLAAMILFAGHETTVVQIGYGAVLLLTNPDQHQAVLDDPALLPSAVEECLRVANVGAGNGMPRYPRMDIEVAGVTIPAGDLILLDIGAANHDAQVFADPHRLDITRNAGAHLSFGYGAHYCIGAPLARIELQAVFSRLIPRFPAMRLAVPIEELRLRDDLLTGGFREIPVTW</sequence>
<dbReference type="PROSITE" id="PS00086">
    <property type="entry name" value="CYTOCHROME_P450"/>
    <property type="match status" value="1"/>
</dbReference>
<evidence type="ECO:0000256" key="5">
    <source>
        <dbReference type="ARBA" id="ARBA00023002"/>
    </source>
</evidence>
<dbReference type="CDD" id="cd11031">
    <property type="entry name" value="Cyp158A-like"/>
    <property type="match status" value="1"/>
</dbReference>
<dbReference type="PANTHER" id="PTHR46696:SF5">
    <property type="entry name" value="CYTOCHROME P450 BJ-1"/>
    <property type="match status" value="1"/>
</dbReference>
<organism evidence="10 11">
    <name type="scientific">Sphaerisporangium flaviroseum</name>
    <dbReference type="NCBI Taxonomy" id="509199"/>
    <lineage>
        <taxon>Bacteria</taxon>
        <taxon>Bacillati</taxon>
        <taxon>Actinomycetota</taxon>
        <taxon>Actinomycetes</taxon>
        <taxon>Streptosporangiales</taxon>
        <taxon>Streptosporangiaceae</taxon>
        <taxon>Sphaerisporangium</taxon>
    </lineage>
</organism>
<comment type="similarity">
    <text evidence="2 8">Belongs to the cytochrome P450 family.</text>
</comment>
<dbReference type="InterPro" id="IPR036396">
    <property type="entry name" value="Cyt_P450_sf"/>
</dbReference>
<evidence type="ECO:0000256" key="3">
    <source>
        <dbReference type="ARBA" id="ARBA00022617"/>
    </source>
</evidence>
<dbReference type="InterPro" id="IPR001128">
    <property type="entry name" value="Cyt_P450"/>
</dbReference>
<dbReference type="PANTHER" id="PTHR46696">
    <property type="entry name" value="P450, PUTATIVE (EUROFUNG)-RELATED"/>
    <property type="match status" value="1"/>
</dbReference>
<dbReference type="Proteomes" id="UP001500888">
    <property type="component" value="Unassembled WGS sequence"/>
</dbReference>
<gene>
    <name evidence="10" type="ORF">GCM10022226_05570</name>
</gene>
<accession>A0ABP7HIB2</accession>